<sequence length="828" mass="91225">MDLAALMNDGNAEERDKKQSPGTQRTNQPAPPVGANGQPPTPIHAAHPHQPTAQYGPPPIGAARSYGSQGLTPLQTTTQAPISGQYGAFPPPQNPAGAQPYRSHDSFPGATPGSRGLSSGYHYPQPSPSQHLPSNGVQQAFHAHPNASLSPTPSSHHSQTPHSVRQSPLASMSHAPHPQFHTHQYQQQHSQPSTPLGPPPLHYQRSSNPAELVSPYHQRTFSGASNGFVSGSPAQHHPSIGNLMESPNAYHRPSPHQRRTSEYVGRERSVSVSPKTQVPPRLPSLGSRQSSLQEAYSSNRSSMQQSATATLSASSGSQGHVTQRQHQFPAAPQAFNQPLNSANGVAQITPSSLRGAQPNSFNGGSSAAEAASLSSFGNSERAPPAPAIHHQNQKMGMHHLLTPANKVPPALNGNNMKRAAEEPPSLQPPAKLRKPLRKYKSPPSWAKLSKHNPRYQQQEQSNGMDSGSNNHAQSGPGLQPKRHPHSNGREQANMTRHAPPQLPMQSNGTQGDGLDPWLQNPPLDHDLIRARQILGNWEKTFQWNTPYPNQLRVVQDWLYVELSKLGDVGTDPQTGIVEIEAKIGTLLKHDPTERCQLPVMDMSVIDPRANNRYSFESQMTEAEHQAMNNFLNETIQKTQQPGRSVMRYKHIFEQDSFHTLSPYGLSMLPESLKRRRNNREPRLRITTNTKTGQIIARIVKINVSQLHIFNPLYNYDCRISINIEVNLDRPDIDPASLIAEQAVAVKQELDRKKDRLSYKHLAYSIDLTRVDREGHKPSYELEVEVDSNLLRQQMQLLQNGQESAFGDMVSGFLDNTTFLMRQGFSAPG</sequence>
<keyword evidence="2" id="KW-1185">Reference proteome</keyword>
<protein>
    <submittedName>
        <fullName evidence="1">Uncharacterized protein</fullName>
    </submittedName>
</protein>
<organism evidence="1 2">
    <name type="scientific">Vermiconidia calcicola</name>
    <dbReference type="NCBI Taxonomy" id="1690605"/>
    <lineage>
        <taxon>Eukaryota</taxon>
        <taxon>Fungi</taxon>
        <taxon>Dikarya</taxon>
        <taxon>Ascomycota</taxon>
        <taxon>Pezizomycotina</taxon>
        <taxon>Dothideomycetes</taxon>
        <taxon>Dothideomycetidae</taxon>
        <taxon>Mycosphaerellales</taxon>
        <taxon>Extremaceae</taxon>
        <taxon>Vermiconidia</taxon>
    </lineage>
</organism>
<gene>
    <name evidence="1" type="ORF">LTR37_015310</name>
</gene>
<comment type="caution">
    <text evidence="1">The sequence shown here is derived from an EMBL/GenBank/DDBJ whole genome shotgun (WGS) entry which is preliminary data.</text>
</comment>
<evidence type="ECO:0000313" key="1">
    <source>
        <dbReference type="EMBL" id="KAK3701658.1"/>
    </source>
</evidence>
<dbReference type="Proteomes" id="UP001281147">
    <property type="component" value="Unassembled WGS sequence"/>
</dbReference>
<accession>A0ACC3MRT9</accession>
<reference evidence="1" key="1">
    <citation type="submission" date="2023-07" db="EMBL/GenBank/DDBJ databases">
        <title>Black Yeasts Isolated from many extreme environments.</title>
        <authorList>
            <person name="Coleine C."/>
            <person name="Stajich J.E."/>
            <person name="Selbmann L."/>
        </authorList>
    </citation>
    <scope>NUCLEOTIDE SEQUENCE</scope>
    <source>
        <strain evidence="1">CCFEE 5714</strain>
    </source>
</reference>
<proteinExistence type="predicted"/>
<evidence type="ECO:0000313" key="2">
    <source>
        <dbReference type="Proteomes" id="UP001281147"/>
    </source>
</evidence>
<dbReference type="EMBL" id="JAUTXU010000170">
    <property type="protein sequence ID" value="KAK3701658.1"/>
    <property type="molecule type" value="Genomic_DNA"/>
</dbReference>
<name>A0ACC3MRT9_9PEZI</name>